<dbReference type="AlphaFoldDB" id="A0A402ALU5"/>
<accession>A0A402ALU5</accession>
<dbReference type="Gene3D" id="2.30.110.10">
    <property type="entry name" value="Electron Transport, Fmn-binding Protein, Chain A"/>
    <property type="match status" value="1"/>
</dbReference>
<dbReference type="InterPro" id="IPR012349">
    <property type="entry name" value="Split_barrel_FMN-bd"/>
</dbReference>
<dbReference type="GO" id="GO:0016491">
    <property type="term" value="F:oxidoreductase activity"/>
    <property type="evidence" value="ECO:0007669"/>
    <property type="project" value="InterPro"/>
</dbReference>
<dbReference type="Pfam" id="PF04075">
    <property type="entry name" value="F420H2_quin_red"/>
    <property type="match status" value="1"/>
</dbReference>
<organism evidence="1 2">
    <name type="scientific">Dictyobacter kobayashii</name>
    <dbReference type="NCBI Taxonomy" id="2014872"/>
    <lineage>
        <taxon>Bacteria</taxon>
        <taxon>Bacillati</taxon>
        <taxon>Chloroflexota</taxon>
        <taxon>Ktedonobacteria</taxon>
        <taxon>Ktedonobacterales</taxon>
        <taxon>Dictyobacteraceae</taxon>
        <taxon>Dictyobacter</taxon>
    </lineage>
</organism>
<dbReference type="Proteomes" id="UP000287188">
    <property type="component" value="Unassembled WGS sequence"/>
</dbReference>
<sequence length="59" mass="6873">MIVEDHGRTIVTQASTITDESEYQRLWSLMTAMYAGYNNYQRHTERKIPVVLLQPESLS</sequence>
<keyword evidence="2" id="KW-1185">Reference proteome</keyword>
<comment type="caution">
    <text evidence="1">The sequence shown here is derived from an EMBL/GenBank/DDBJ whole genome shotgun (WGS) entry which is preliminary data.</text>
</comment>
<dbReference type="InterPro" id="IPR004378">
    <property type="entry name" value="F420H2_quin_Rdtase"/>
</dbReference>
<name>A0A402ALU5_9CHLR</name>
<evidence type="ECO:0000313" key="1">
    <source>
        <dbReference type="EMBL" id="GCE20102.1"/>
    </source>
</evidence>
<reference evidence="2" key="1">
    <citation type="submission" date="2018-12" db="EMBL/GenBank/DDBJ databases">
        <title>Tengunoibacter tsumagoiensis gen. nov., sp. nov., Dictyobacter kobayashii sp. nov., D. alpinus sp. nov., and D. joshuensis sp. nov. and description of Dictyobacteraceae fam. nov. within the order Ktedonobacterales isolated from Tengu-no-mugimeshi.</title>
        <authorList>
            <person name="Wang C.M."/>
            <person name="Zheng Y."/>
            <person name="Sakai Y."/>
            <person name="Toyoda A."/>
            <person name="Minakuchi Y."/>
            <person name="Abe K."/>
            <person name="Yokota A."/>
            <person name="Yabe S."/>
        </authorList>
    </citation>
    <scope>NUCLEOTIDE SEQUENCE [LARGE SCALE GENOMIC DNA]</scope>
    <source>
        <strain evidence="2">Uno11</strain>
    </source>
</reference>
<dbReference type="EMBL" id="BIFS01000001">
    <property type="protein sequence ID" value="GCE20102.1"/>
    <property type="molecule type" value="Genomic_DNA"/>
</dbReference>
<evidence type="ECO:0000313" key="2">
    <source>
        <dbReference type="Proteomes" id="UP000287188"/>
    </source>
</evidence>
<protein>
    <submittedName>
        <fullName evidence="1">Uncharacterized protein</fullName>
    </submittedName>
</protein>
<proteinExistence type="predicted"/>
<gene>
    <name evidence="1" type="ORF">KDK_39020</name>
</gene>